<dbReference type="NCBIfam" id="TIGR00527">
    <property type="entry name" value="gcvH"/>
    <property type="match status" value="1"/>
</dbReference>
<gene>
    <name evidence="3 5" type="primary">gcvH</name>
    <name evidence="5" type="ORF">GCM10023095_11150</name>
</gene>
<dbReference type="InterPro" id="IPR003016">
    <property type="entry name" value="2-oxoA_DH_lipoyl-BS"/>
</dbReference>
<dbReference type="PROSITE" id="PS50968">
    <property type="entry name" value="BIOTINYL_LIPOYL"/>
    <property type="match status" value="1"/>
</dbReference>
<keyword evidence="2 3" id="KW-0450">Lipoyl</keyword>
<evidence type="ECO:0000313" key="6">
    <source>
        <dbReference type="Proteomes" id="UP001501321"/>
    </source>
</evidence>
<dbReference type="InterPro" id="IPR033753">
    <property type="entry name" value="GCV_H/Fam206"/>
</dbReference>
<dbReference type="CDD" id="cd06848">
    <property type="entry name" value="GCS_H"/>
    <property type="match status" value="1"/>
</dbReference>
<proteinExistence type="inferred from homology"/>
<dbReference type="Gene3D" id="2.40.50.100">
    <property type="match status" value="1"/>
</dbReference>
<dbReference type="PANTHER" id="PTHR11715">
    <property type="entry name" value="GLYCINE CLEAVAGE SYSTEM H PROTEIN"/>
    <property type="match status" value="1"/>
</dbReference>
<dbReference type="SUPFAM" id="SSF51230">
    <property type="entry name" value="Single hybrid motif"/>
    <property type="match status" value="1"/>
</dbReference>
<dbReference type="InterPro" id="IPR017453">
    <property type="entry name" value="GCV_H_sub"/>
</dbReference>
<protein>
    <recommendedName>
        <fullName evidence="3">Glycine cleavage system H protein</fullName>
    </recommendedName>
</protein>
<comment type="subunit">
    <text evidence="3">The glycine cleavage system is composed of four proteins: P, T, L and H.</text>
</comment>
<dbReference type="PANTHER" id="PTHR11715:SF3">
    <property type="entry name" value="GLYCINE CLEAVAGE SYSTEM H PROTEIN-RELATED"/>
    <property type="match status" value="1"/>
</dbReference>
<dbReference type="HAMAP" id="MF_00272">
    <property type="entry name" value="GcvH"/>
    <property type="match status" value="1"/>
</dbReference>
<comment type="similarity">
    <text evidence="1 3">Belongs to the GcvH family.</text>
</comment>
<dbReference type="EMBL" id="BAABFC010000009">
    <property type="protein sequence ID" value="GAA4496350.1"/>
    <property type="molecule type" value="Genomic_DNA"/>
</dbReference>
<dbReference type="PROSITE" id="PS00189">
    <property type="entry name" value="LIPOYL"/>
    <property type="match status" value="1"/>
</dbReference>
<dbReference type="Proteomes" id="UP001501321">
    <property type="component" value="Unassembled WGS sequence"/>
</dbReference>
<comment type="cofactor">
    <cofactor evidence="3">
        <name>(R)-lipoate</name>
        <dbReference type="ChEBI" id="CHEBI:83088"/>
    </cofactor>
    <text evidence="3">Binds 1 lipoyl cofactor covalently.</text>
</comment>
<dbReference type="NCBIfam" id="NF002270">
    <property type="entry name" value="PRK01202.1"/>
    <property type="match status" value="1"/>
</dbReference>
<evidence type="ECO:0000256" key="3">
    <source>
        <dbReference type="HAMAP-Rule" id="MF_00272"/>
    </source>
</evidence>
<dbReference type="InterPro" id="IPR000089">
    <property type="entry name" value="Biotin_lipoyl"/>
</dbReference>
<accession>A0ABP8Q457</accession>
<sequence>MNSQLPSELRYTASHEWLRVEDGNQVVVGITAYAQSALGDMIFVELPRPGIVVTVGDDCAVVESVKAAADIFAPVGGEVLAINEELEARPEQINEDPYGSGWLFRMQLQDPAELDALMDAEAYHSLLQRNEAPF</sequence>
<keyword evidence="6" id="KW-1185">Reference proteome</keyword>
<dbReference type="RefSeq" id="WP_345010889.1">
    <property type="nucleotide sequence ID" value="NZ_BAABFC010000009.1"/>
</dbReference>
<evidence type="ECO:0000313" key="5">
    <source>
        <dbReference type="EMBL" id="GAA4496350.1"/>
    </source>
</evidence>
<dbReference type="InterPro" id="IPR002930">
    <property type="entry name" value="GCV_H"/>
</dbReference>
<feature type="modified residue" description="N6-lipoyllysine" evidence="3">
    <location>
        <position position="66"/>
    </location>
</feature>
<evidence type="ECO:0000256" key="2">
    <source>
        <dbReference type="ARBA" id="ARBA00022823"/>
    </source>
</evidence>
<evidence type="ECO:0000259" key="4">
    <source>
        <dbReference type="PROSITE" id="PS50968"/>
    </source>
</evidence>
<comment type="caution">
    <text evidence="5">The sequence shown here is derived from an EMBL/GenBank/DDBJ whole genome shotgun (WGS) entry which is preliminary data.</text>
</comment>
<feature type="domain" description="Lipoyl-binding" evidence="4">
    <location>
        <begin position="25"/>
        <end position="107"/>
    </location>
</feature>
<reference evidence="6" key="1">
    <citation type="journal article" date="2019" name="Int. J. Syst. Evol. Microbiol.">
        <title>The Global Catalogue of Microorganisms (GCM) 10K type strain sequencing project: providing services to taxonomists for standard genome sequencing and annotation.</title>
        <authorList>
            <consortium name="The Broad Institute Genomics Platform"/>
            <consortium name="The Broad Institute Genome Sequencing Center for Infectious Disease"/>
            <person name="Wu L."/>
            <person name="Ma J."/>
        </authorList>
    </citation>
    <scope>NUCLEOTIDE SEQUENCE [LARGE SCALE GENOMIC DNA]</scope>
    <source>
        <strain evidence="6">JCM 32226</strain>
    </source>
</reference>
<dbReference type="InterPro" id="IPR011053">
    <property type="entry name" value="Single_hybrid_motif"/>
</dbReference>
<name>A0ABP8Q457_9GAMM</name>
<organism evidence="5 6">
    <name type="scientific">Pseudaeromonas paramecii</name>
    <dbReference type="NCBI Taxonomy" id="2138166"/>
    <lineage>
        <taxon>Bacteria</taxon>
        <taxon>Pseudomonadati</taxon>
        <taxon>Pseudomonadota</taxon>
        <taxon>Gammaproteobacteria</taxon>
        <taxon>Aeromonadales</taxon>
        <taxon>Aeromonadaceae</taxon>
        <taxon>Pseudaeromonas</taxon>
    </lineage>
</organism>
<comment type="function">
    <text evidence="3">The glycine cleavage system catalyzes the degradation of glycine. The H protein shuttles the methylamine group of glycine from the P protein to the T protein.</text>
</comment>
<dbReference type="Pfam" id="PF01597">
    <property type="entry name" value="GCV_H"/>
    <property type="match status" value="1"/>
</dbReference>
<evidence type="ECO:0000256" key="1">
    <source>
        <dbReference type="ARBA" id="ARBA00009249"/>
    </source>
</evidence>